<dbReference type="EMBL" id="JAAAIP010001661">
    <property type="protein sequence ID" value="KAG0304804.1"/>
    <property type="molecule type" value="Genomic_DNA"/>
</dbReference>
<reference evidence="1" key="1">
    <citation type="journal article" date="2020" name="Fungal Divers.">
        <title>Resolving the Mortierellaceae phylogeny through synthesis of multi-gene phylogenetics and phylogenomics.</title>
        <authorList>
            <person name="Vandepol N."/>
            <person name="Liber J."/>
            <person name="Desiro A."/>
            <person name="Na H."/>
            <person name="Kennedy M."/>
            <person name="Barry K."/>
            <person name="Grigoriev I.V."/>
            <person name="Miller A.N."/>
            <person name="O'Donnell K."/>
            <person name="Stajich J.E."/>
            <person name="Bonito G."/>
        </authorList>
    </citation>
    <scope>NUCLEOTIDE SEQUENCE</scope>
    <source>
        <strain evidence="1">REB-010B</strain>
    </source>
</reference>
<dbReference type="Proteomes" id="UP000738325">
    <property type="component" value="Unassembled WGS sequence"/>
</dbReference>
<name>A0A9P6UJ45_9FUNG</name>
<accession>A0A9P6UJ45</accession>
<gene>
    <name evidence="1" type="ORF">BGZ99_002281</name>
</gene>
<sequence length="64" mass="6873">MNPESEFEPKCNLNQVGPDSILEAHLDLSLSDEDFAVVQEPIMEASSGDDVLAGQSASILQKPD</sequence>
<keyword evidence="2" id="KW-1185">Reference proteome</keyword>
<proteinExistence type="predicted"/>
<protein>
    <submittedName>
        <fullName evidence="1">Uncharacterized protein</fullName>
    </submittedName>
</protein>
<comment type="caution">
    <text evidence="1">The sequence shown here is derived from an EMBL/GenBank/DDBJ whole genome shotgun (WGS) entry which is preliminary data.</text>
</comment>
<dbReference type="AlphaFoldDB" id="A0A9P6UJ45"/>
<evidence type="ECO:0000313" key="1">
    <source>
        <dbReference type="EMBL" id="KAG0304804.1"/>
    </source>
</evidence>
<feature type="non-terminal residue" evidence="1">
    <location>
        <position position="64"/>
    </location>
</feature>
<evidence type="ECO:0000313" key="2">
    <source>
        <dbReference type="Proteomes" id="UP000738325"/>
    </source>
</evidence>
<organism evidence="1 2">
    <name type="scientific">Dissophora globulifera</name>
    <dbReference type="NCBI Taxonomy" id="979702"/>
    <lineage>
        <taxon>Eukaryota</taxon>
        <taxon>Fungi</taxon>
        <taxon>Fungi incertae sedis</taxon>
        <taxon>Mucoromycota</taxon>
        <taxon>Mortierellomycotina</taxon>
        <taxon>Mortierellomycetes</taxon>
        <taxon>Mortierellales</taxon>
        <taxon>Mortierellaceae</taxon>
        <taxon>Dissophora</taxon>
    </lineage>
</organism>